<keyword evidence="2" id="KW-1185">Reference proteome</keyword>
<evidence type="ECO:0000313" key="2">
    <source>
        <dbReference type="Proteomes" id="UP000767334"/>
    </source>
</evidence>
<dbReference type="Proteomes" id="UP000767334">
    <property type="component" value="Unassembled WGS sequence"/>
</dbReference>
<proteinExistence type="predicted"/>
<organism evidence="1 2">
    <name type="scientific">Clostridium saudiense</name>
    <dbReference type="NCBI Taxonomy" id="1414720"/>
    <lineage>
        <taxon>Bacteria</taxon>
        <taxon>Bacillati</taxon>
        <taxon>Bacillota</taxon>
        <taxon>Clostridia</taxon>
        <taxon>Eubacteriales</taxon>
        <taxon>Clostridiaceae</taxon>
        <taxon>Clostridium</taxon>
    </lineage>
</organism>
<protein>
    <submittedName>
        <fullName evidence="1">Uncharacterized protein</fullName>
    </submittedName>
</protein>
<comment type="caution">
    <text evidence="1">The sequence shown here is derived from an EMBL/GenBank/DDBJ whole genome shotgun (WGS) entry which is preliminary data.</text>
</comment>
<gene>
    <name evidence="1" type="ORF">H6A19_16145</name>
</gene>
<dbReference type="RefSeq" id="WP_204572738.1">
    <property type="nucleotide sequence ID" value="NZ_JACJLL010000181.1"/>
</dbReference>
<reference evidence="1 2" key="1">
    <citation type="journal article" date="2021" name="Sci. Rep.">
        <title>The distribution of antibiotic resistance genes in chicken gut microbiota commensals.</title>
        <authorList>
            <person name="Juricova H."/>
            <person name="Matiasovicova J."/>
            <person name="Kubasova T."/>
            <person name="Cejkova D."/>
            <person name="Rychlik I."/>
        </authorList>
    </citation>
    <scope>NUCLEOTIDE SEQUENCE [LARGE SCALE GENOMIC DNA]</scope>
    <source>
        <strain evidence="1 2">An435</strain>
    </source>
</reference>
<accession>A0ABS2FLS5</accession>
<sequence length="127" mass="15071">MNNEKPHEYLALRDTGYMTINSVIDSSGIVDNDIPIRDFFENIGLNYPSKIIIEKYTLEGEPSFKIIEFNGKKIKYIYDLSKTIDKTIKTYKGNNYKIRHESNSIYYDLYNNNKFVINMIYYQIKKI</sequence>
<name>A0ABS2FLS5_9CLOT</name>
<dbReference type="EMBL" id="JACJLL010000181">
    <property type="protein sequence ID" value="MBM6820848.1"/>
    <property type="molecule type" value="Genomic_DNA"/>
</dbReference>
<evidence type="ECO:0000313" key="1">
    <source>
        <dbReference type="EMBL" id="MBM6820848.1"/>
    </source>
</evidence>